<evidence type="ECO:0000313" key="1">
    <source>
        <dbReference type="EMBL" id="PRD52149.1"/>
    </source>
</evidence>
<dbReference type="GO" id="GO:0003824">
    <property type="term" value="F:catalytic activity"/>
    <property type="evidence" value="ECO:0007669"/>
    <property type="project" value="InterPro"/>
</dbReference>
<dbReference type="Pfam" id="PF02515">
    <property type="entry name" value="CoA_transf_3"/>
    <property type="match status" value="1"/>
</dbReference>
<dbReference type="PANTHER" id="PTHR48228">
    <property type="entry name" value="SUCCINYL-COA--D-CITRAMALATE COA-TRANSFERASE"/>
    <property type="match status" value="1"/>
</dbReference>
<comment type="caution">
    <text evidence="1">The sequence shown here is derived from an EMBL/GenBank/DDBJ whole genome shotgun (WGS) entry which is preliminary data.</text>
</comment>
<accession>A0A2S9JGP5</accession>
<dbReference type="PANTHER" id="PTHR48228:SF7">
    <property type="entry name" value="FATTY ACYL-COA TRANSFERASE RV3272-RELATED"/>
    <property type="match status" value="1"/>
</dbReference>
<dbReference type="Gene3D" id="3.40.50.10540">
    <property type="entry name" value="Crotonobetainyl-coa:carnitine coa-transferase, domain 1"/>
    <property type="match status" value="1"/>
</dbReference>
<name>A0A2S9JGP5_9HYPH</name>
<evidence type="ECO:0000313" key="2">
    <source>
        <dbReference type="Proteomes" id="UP000238563"/>
    </source>
</evidence>
<dbReference type="Proteomes" id="UP000238563">
    <property type="component" value="Unassembled WGS sequence"/>
</dbReference>
<gene>
    <name evidence="1" type="ORF">C5750_14620</name>
</gene>
<dbReference type="AlphaFoldDB" id="A0A2S9JGP5"/>
<dbReference type="SUPFAM" id="SSF89796">
    <property type="entry name" value="CoA-transferase family III (CaiB/BaiF)"/>
    <property type="match status" value="1"/>
</dbReference>
<dbReference type="EMBL" id="PVBT01000004">
    <property type="protein sequence ID" value="PRD52149.1"/>
    <property type="molecule type" value="Genomic_DNA"/>
</dbReference>
<evidence type="ECO:0008006" key="3">
    <source>
        <dbReference type="Google" id="ProtNLM"/>
    </source>
</evidence>
<organism evidence="1 2">
    <name type="scientific">Phyllobacterium myrsinacearum</name>
    <dbReference type="NCBI Taxonomy" id="28101"/>
    <lineage>
        <taxon>Bacteria</taxon>
        <taxon>Pseudomonadati</taxon>
        <taxon>Pseudomonadota</taxon>
        <taxon>Alphaproteobacteria</taxon>
        <taxon>Hyphomicrobiales</taxon>
        <taxon>Phyllobacteriaceae</taxon>
        <taxon>Phyllobacterium</taxon>
    </lineage>
</organism>
<dbReference type="InterPro" id="IPR023606">
    <property type="entry name" value="CoA-Trfase_III_dom_1_sf"/>
</dbReference>
<sequence>MLVGACHMTLNRGKKSVVLDLKKEDDLEAMRQLTASADVFITNVREKALARLNMGYEQVKALHEGIVYVHCAGFGSAGRYRDLPAYDDVIQATTGAATSASCSTRIRLPLT</sequence>
<reference evidence="1 2" key="1">
    <citation type="submission" date="2018-02" db="EMBL/GenBank/DDBJ databases">
        <title>The draft genome of Phyllobacterium myrsinacearum DSM5892.</title>
        <authorList>
            <person name="Li L."/>
            <person name="Liu L."/>
            <person name="Zhang X."/>
            <person name="Wang T."/>
        </authorList>
    </citation>
    <scope>NUCLEOTIDE SEQUENCE [LARGE SCALE GENOMIC DNA]</scope>
    <source>
        <strain evidence="1 2">DSM 5892</strain>
    </source>
</reference>
<dbReference type="OrthoDB" id="9806585at2"/>
<dbReference type="InterPro" id="IPR003673">
    <property type="entry name" value="CoA-Trfase_fam_III"/>
</dbReference>
<keyword evidence="2" id="KW-1185">Reference proteome</keyword>
<protein>
    <recommendedName>
        <fullName evidence="3">CoA transferase</fullName>
    </recommendedName>
</protein>
<proteinExistence type="predicted"/>
<dbReference type="InterPro" id="IPR050509">
    <property type="entry name" value="CoA-transferase_III"/>
</dbReference>